<dbReference type="RefSeq" id="WP_194562155.1">
    <property type="nucleotide sequence ID" value="NZ_JADKPV010000001.1"/>
</dbReference>
<reference evidence="3" key="1">
    <citation type="submission" date="2020-11" db="EMBL/GenBank/DDBJ databases">
        <title>Multidrug resistant novel bacterium Savagea serpentis sp. nov., isolated from the scats of a vine snake (Ahaetulla nasuta).</title>
        <authorList>
            <person name="Venkata Ramana V."/>
            <person name="Vikas Patil S."/>
            <person name="Yogita Lugani V."/>
        </authorList>
    </citation>
    <scope>NUCLEOTIDE SEQUENCE</scope>
    <source>
        <strain evidence="3">SN6</strain>
    </source>
</reference>
<evidence type="ECO:0000313" key="4">
    <source>
        <dbReference type="Proteomes" id="UP000622653"/>
    </source>
</evidence>
<evidence type="ECO:0000313" key="3">
    <source>
        <dbReference type="EMBL" id="MBF4500732.1"/>
    </source>
</evidence>
<dbReference type="GO" id="GO:0140291">
    <property type="term" value="P:peptidyl-glutamate ADP-deribosylation"/>
    <property type="evidence" value="ECO:0007669"/>
    <property type="project" value="TreeGrafter"/>
</dbReference>
<protein>
    <submittedName>
        <fullName evidence="3">Macro domain-containing protein</fullName>
    </submittedName>
</protein>
<accession>A0A8J7G3H7</accession>
<organism evidence="3 4">
    <name type="scientific">Savagea serpentis</name>
    <dbReference type="NCBI Taxonomy" id="2785297"/>
    <lineage>
        <taxon>Bacteria</taxon>
        <taxon>Bacillati</taxon>
        <taxon>Bacillota</taxon>
        <taxon>Bacilli</taxon>
        <taxon>Bacillales</taxon>
        <taxon>Caryophanaceae</taxon>
        <taxon>Savagea</taxon>
    </lineage>
</organism>
<dbReference type="Proteomes" id="UP000622653">
    <property type="component" value="Unassembled WGS sequence"/>
</dbReference>
<comment type="catalytic activity">
    <reaction evidence="1">
        <text>an N-(ADP-alpha-D-ribosyl)-thymidine in DNA + H2O = a thymidine in DNA + ADP-D-ribose</text>
        <dbReference type="Rhea" id="RHEA:71655"/>
        <dbReference type="Rhea" id="RHEA-COMP:13556"/>
        <dbReference type="Rhea" id="RHEA-COMP:18051"/>
        <dbReference type="ChEBI" id="CHEBI:15377"/>
        <dbReference type="ChEBI" id="CHEBI:57967"/>
        <dbReference type="ChEBI" id="CHEBI:137386"/>
        <dbReference type="ChEBI" id="CHEBI:191199"/>
    </reaction>
    <physiologicalReaction direction="left-to-right" evidence="1">
        <dbReference type="Rhea" id="RHEA:71656"/>
    </physiologicalReaction>
</comment>
<dbReference type="Gene3D" id="3.40.220.10">
    <property type="entry name" value="Leucine Aminopeptidase, subunit E, domain 1"/>
    <property type="match status" value="1"/>
</dbReference>
<dbReference type="PROSITE" id="PS51154">
    <property type="entry name" value="MACRO"/>
    <property type="match status" value="1"/>
</dbReference>
<proteinExistence type="predicted"/>
<dbReference type="EMBL" id="JADKPV010000001">
    <property type="protein sequence ID" value="MBF4500732.1"/>
    <property type="molecule type" value="Genomic_DNA"/>
</dbReference>
<sequence length="149" mass="17148">MIEYVNLDIFKSKADAIVNPVNTVGVMGAGLAKLFAERYPKMEKEYVQLCEDGKLRVGMLHWYESDDYWLVNFPTKAHYENLSKLAYIEAGLKTFVATYKNYPIESISFPQLGSGLGGLVWEDVRQLMERYLQDLPLHIYIHVPPFHDA</sequence>
<dbReference type="SMART" id="SM00506">
    <property type="entry name" value="A1pp"/>
    <property type="match status" value="1"/>
</dbReference>
<feature type="domain" description="Macro" evidence="2">
    <location>
        <begin position="1"/>
        <end position="149"/>
    </location>
</feature>
<dbReference type="InterPro" id="IPR002589">
    <property type="entry name" value="Macro_dom"/>
</dbReference>
<evidence type="ECO:0000256" key="1">
    <source>
        <dbReference type="ARBA" id="ARBA00035885"/>
    </source>
</evidence>
<comment type="caution">
    <text evidence="3">The sequence shown here is derived from an EMBL/GenBank/DDBJ whole genome shotgun (WGS) entry which is preliminary data.</text>
</comment>
<dbReference type="AlphaFoldDB" id="A0A8J7G3H7"/>
<name>A0A8J7G3H7_9BACL</name>
<dbReference type="CDD" id="cd02901">
    <property type="entry name" value="Macro_Poa1p-like"/>
    <property type="match status" value="1"/>
</dbReference>
<evidence type="ECO:0000259" key="2">
    <source>
        <dbReference type="PROSITE" id="PS51154"/>
    </source>
</evidence>
<dbReference type="PANTHER" id="PTHR12521:SF0">
    <property type="entry name" value="ADP-RIBOSE GLYCOHYDROLASE OARD1"/>
    <property type="match status" value="1"/>
</dbReference>
<keyword evidence="4" id="KW-1185">Reference proteome</keyword>
<dbReference type="SUPFAM" id="SSF52949">
    <property type="entry name" value="Macro domain-like"/>
    <property type="match status" value="1"/>
</dbReference>
<gene>
    <name evidence="3" type="ORF">IRY55_05080</name>
</gene>
<dbReference type="Pfam" id="PF01661">
    <property type="entry name" value="Macro"/>
    <property type="match status" value="1"/>
</dbReference>
<dbReference type="PANTHER" id="PTHR12521">
    <property type="entry name" value="PROTEIN C6ORF130"/>
    <property type="match status" value="1"/>
</dbReference>
<dbReference type="InterPro" id="IPR043472">
    <property type="entry name" value="Macro_dom-like"/>
</dbReference>
<dbReference type="InterPro" id="IPR050892">
    <property type="entry name" value="ADP-ribose_metab_enzymes"/>
</dbReference>